<dbReference type="Pfam" id="PF00293">
    <property type="entry name" value="NUDIX"/>
    <property type="match status" value="1"/>
</dbReference>
<dbReference type="PANTHER" id="PTHR43736">
    <property type="entry name" value="ADP-RIBOSE PYROPHOSPHATASE"/>
    <property type="match status" value="1"/>
</dbReference>
<dbReference type="EMBL" id="AHKH01000001">
    <property type="protein sequence ID" value="EHQ64345.1"/>
    <property type="molecule type" value="Genomic_DNA"/>
</dbReference>
<protein>
    <submittedName>
        <fullName evidence="4">NUDIX hydrolase</fullName>
    </submittedName>
</protein>
<dbReference type="PROSITE" id="PS00893">
    <property type="entry name" value="NUDIX_BOX"/>
    <property type="match status" value="1"/>
</dbReference>
<dbReference type="PATRIC" id="fig|1131935.3.peg.98"/>
<evidence type="ECO:0000256" key="2">
    <source>
        <dbReference type="ARBA" id="ARBA00022801"/>
    </source>
</evidence>
<dbReference type="GO" id="GO:0016787">
    <property type="term" value="F:hydrolase activity"/>
    <property type="evidence" value="ECO:0007669"/>
    <property type="project" value="UniProtKB-KW"/>
</dbReference>
<dbReference type="SUPFAM" id="SSF55811">
    <property type="entry name" value="Nudix"/>
    <property type="match status" value="1"/>
</dbReference>
<evidence type="ECO:0000259" key="3">
    <source>
        <dbReference type="PROSITE" id="PS51462"/>
    </source>
</evidence>
<comment type="similarity">
    <text evidence="1">Belongs to the Nudix hydrolase family.</text>
</comment>
<dbReference type="InterPro" id="IPR020084">
    <property type="entry name" value="NUDIX_hydrolase_CS"/>
</dbReference>
<dbReference type="OrthoDB" id="9804563at2"/>
<feature type="domain" description="Nudix hydrolase" evidence="3">
    <location>
        <begin position="10"/>
        <end position="142"/>
    </location>
</feature>
<comment type="caution">
    <text evidence="4">The sequence shown here is derived from an EMBL/GenBank/DDBJ whole genome shotgun (WGS) entry which is preliminary data.</text>
</comment>
<dbReference type="Proteomes" id="UP000003900">
    <property type="component" value="Unassembled WGS sequence"/>
</dbReference>
<dbReference type="PROSITE" id="PS51462">
    <property type="entry name" value="NUDIX"/>
    <property type="match status" value="1"/>
</dbReference>
<organism evidence="4 5">
    <name type="scientific">Paenibacillus dendritiformis C454</name>
    <dbReference type="NCBI Taxonomy" id="1131935"/>
    <lineage>
        <taxon>Bacteria</taxon>
        <taxon>Bacillati</taxon>
        <taxon>Bacillota</taxon>
        <taxon>Bacilli</taxon>
        <taxon>Bacillales</taxon>
        <taxon>Paenibacillaceae</taxon>
        <taxon>Paenibacillus</taxon>
    </lineage>
</organism>
<dbReference type="AlphaFoldDB" id="H3S997"/>
<dbReference type="RefSeq" id="WP_006674609.1">
    <property type="nucleotide sequence ID" value="NZ_AHKH01000001.1"/>
</dbReference>
<dbReference type="PANTHER" id="PTHR43736:SF1">
    <property type="entry name" value="DIHYDRONEOPTERIN TRIPHOSPHATE DIPHOSPHATASE"/>
    <property type="match status" value="1"/>
</dbReference>
<sequence>MKKDHQEVPIKCTGIAAVLLKKCNDECKVLLMKRAAPPLKDAWCYIGGSIEAGEEAWEAALREIQEETGITKISLYSSNQFDQFYSKRGNYIYIAPVFVGFVEGEQDVVLNQEHTAYQWLSFQEAKEIALPGNDEVLEFIEKHFVKKKPSIWLHIGGGTNDV</sequence>
<gene>
    <name evidence="4" type="ORF">PDENDC454_00485</name>
</gene>
<reference evidence="4 5" key="1">
    <citation type="journal article" date="2012" name="J. Bacteriol.">
        <title>Genome Sequence of the Pattern-Forming Social Bacterium Paenibacillus dendritiformis C454 Chiral Morphotype.</title>
        <authorList>
            <person name="Sirota-Madi A."/>
            <person name="Olender T."/>
            <person name="Helman Y."/>
            <person name="Brainis I."/>
            <person name="Finkelshtein A."/>
            <person name="Roth D."/>
            <person name="Hagai E."/>
            <person name="Leshkowitz D."/>
            <person name="Brodsky L."/>
            <person name="Galatenko V."/>
            <person name="Nikolaev V."/>
            <person name="Gutnick D.L."/>
            <person name="Lancet D."/>
            <person name="Ben-Jacob E."/>
        </authorList>
    </citation>
    <scope>NUCLEOTIDE SEQUENCE [LARGE SCALE GENOMIC DNA]</scope>
    <source>
        <strain evidence="4 5">C454</strain>
    </source>
</reference>
<accession>H3S997</accession>
<dbReference type="Gene3D" id="3.90.79.10">
    <property type="entry name" value="Nucleoside Triphosphate Pyrophosphohydrolase"/>
    <property type="match status" value="1"/>
</dbReference>
<evidence type="ECO:0000256" key="1">
    <source>
        <dbReference type="ARBA" id="ARBA00005582"/>
    </source>
</evidence>
<dbReference type="InterPro" id="IPR000086">
    <property type="entry name" value="NUDIX_hydrolase_dom"/>
</dbReference>
<dbReference type="InterPro" id="IPR015797">
    <property type="entry name" value="NUDIX_hydrolase-like_dom_sf"/>
</dbReference>
<name>H3S997_9BACL</name>
<dbReference type="STRING" id="1131935.PDENDC454_00485"/>
<proteinExistence type="inferred from homology"/>
<evidence type="ECO:0000313" key="4">
    <source>
        <dbReference type="EMBL" id="EHQ64345.1"/>
    </source>
</evidence>
<keyword evidence="2 4" id="KW-0378">Hydrolase</keyword>
<keyword evidence="5" id="KW-1185">Reference proteome</keyword>
<evidence type="ECO:0000313" key="5">
    <source>
        <dbReference type="Proteomes" id="UP000003900"/>
    </source>
</evidence>